<dbReference type="GO" id="GO:0005938">
    <property type="term" value="C:cell cortex"/>
    <property type="evidence" value="ECO:0007669"/>
    <property type="project" value="TreeGrafter"/>
</dbReference>
<proteinExistence type="predicted"/>
<dbReference type="CTD" id="6100735"/>
<keyword evidence="6" id="KW-1185">Reference proteome</keyword>
<dbReference type="Proteomes" id="UP000006672">
    <property type="component" value="Unassembled WGS sequence"/>
</dbReference>
<evidence type="ECO:0000313" key="5">
    <source>
        <dbReference type="EMBL" id="VIO85979.1"/>
    </source>
</evidence>
<evidence type="ECO:0000256" key="2">
    <source>
        <dbReference type="SAM" id="Phobius"/>
    </source>
</evidence>
<reference evidence="5" key="2">
    <citation type="submission" date="2019-04" db="EMBL/GenBank/DDBJ databases">
        <authorList>
            <person name="Howe K."/>
            <person name="Paulini M."/>
            <person name="Williams G."/>
        </authorList>
    </citation>
    <scope>NUCLEOTIDE SEQUENCE [LARGE SCALE GENOMIC DNA]</scope>
    <source>
        <strain evidence="5">FR3</strain>
    </source>
</reference>
<feature type="domain" description="Shavenoid isoform B-like N-terminal" evidence="4">
    <location>
        <begin position="39"/>
        <end position="109"/>
    </location>
</feature>
<dbReference type="GeneID" id="6100735"/>
<keyword evidence="2" id="KW-1133">Transmembrane helix</keyword>
<gene>
    <name evidence="5" type="primary">Bm3721</name>
    <name evidence="5" type="ORF">BM_BM3721</name>
</gene>
<keyword evidence="2" id="KW-0472">Membrane</keyword>
<evidence type="ECO:0000259" key="4">
    <source>
        <dbReference type="Pfam" id="PF23328"/>
    </source>
</evidence>
<accession>A0A4E9EP91</accession>
<feature type="compositionally biased region" description="Basic and acidic residues" evidence="1">
    <location>
        <begin position="454"/>
        <end position="478"/>
    </location>
</feature>
<dbReference type="EMBL" id="CAAKNF010000196">
    <property type="protein sequence ID" value="VIO85979.1"/>
    <property type="molecule type" value="Genomic_DNA"/>
</dbReference>
<evidence type="ECO:0000256" key="1">
    <source>
        <dbReference type="SAM" id="MobiDB-lite"/>
    </source>
</evidence>
<feature type="signal peptide" evidence="3">
    <location>
        <begin position="1"/>
        <end position="26"/>
    </location>
</feature>
<evidence type="ECO:0000313" key="6">
    <source>
        <dbReference type="Proteomes" id="UP000006672"/>
    </source>
</evidence>
<feature type="compositionally biased region" description="Low complexity" evidence="1">
    <location>
        <begin position="664"/>
        <end position="702"/>
    </location>
</feature>
<feature type="compositionally biased region" description="Pro residues" evidence="1">
    <location>
        <begin position="590"/>
        <end position="603"/>
    </location>
</feature>
<reference evidence="6" key="1">
    <citation type="journal article" date="2007" name="Science">
        <title>Draft genome of the filarial nematode parasite Brugia malayi.</title>
        <authorList>
            <person name="Ghedin E."/>
            <person name="Wang S."/>
            <person name="Spiro D."/>
            <person name="Caler E."/>
            <person name="Zhao Q."/>
            <person name="Crabtree J."/>
            <person name="Allen J.E."/>
            <person name="Delcher A.L."/>
            <person name="Guiliano D.B."/>
            <person name="Miranda-Saavedra D."/>
            <person name="Angiuoli S.V."/>
            <person name="Creasy T."/>
            <person name="Amedeo P."/>
            <person name="Haas B."/>
            <person name="El-Sayed N.M."/>
            <person name="Wortman J.R."/>
            <person name="Feldblyum T."/>
            <person name="Tallon L."/>
            <person name="Schatz M."/>
            <person name="Shumway M."/>
            <person name="Koo H."/>
            <person name="Salzberg S.L."/>
            <person name="Schobel S."/>
            <person name="Pertea M."/>
            <person name="Pop M."/>
            <person name="White O."/>
            <person name="Barton G.J."/>
            <person name="Carlow C.K."/>
            <person name="Crawford M.J."/>
            <person name="Daub J."/>
            <person name="Dimmic M.W."/>
            <person name="Estes C.F."/>
            <person name="Foster J.M."/>
            <person name="Ganatra M."/>
            <person name="Gregory W.F."/>
            <person name="Johnson N.M."/>
            <person name="Jin J."/>
            <person name="Komuniecki R."/>
            <person name="Korf I."/>
            <person name="Kumar S."/>
            <person name="Laney S."/>
            <person name="Li B.W."/>
            <person name="Li W."/>
            <person name="Lindblom T.H."/>
            <person name="Lustigman S."/>
            <person name="Ma D."/>
            <person name="Maina C.V."/>
            <person name="Martin D.M."/>
            <person name="McCarter J.P."/>
            <person name="McReynolds L."/>
            <person name="Mitreva M."/>
            <person name="Nutman T.B."/>
            <person name="Parkinson J."/>
            <person name="Peregrin-Alvarez J.M."/>
            <person name="Poole C."/>
            <person name="Ren Q."/>
            <person name="Saunders L."/>
            <person name="Sluder A.E."/>
            <person name="Smith K."/>
            <person name="Stanke M."/>
            <person name="Unnasch T.R."/>
            <person name="Ware J."/>
            <person name="Wei A.D."/>
            <person name="Weil G."/>
            <person name="Williams D.J."/>
            <person name="Zhang Y."/>
            <person name="Williams S.A."/>
            <person name="Fraser-Liggett C."/>
            <person name="Slatko B."/>
            <person name="Blaxter M.L."/>
            <person name="Scott A.L."/>
        </authorList>
    </citation>
    <scope>NUCLEOTIDE SEQUENCE</scope>
    <source>
        <strain evidence="6">FR3</strain>
    </source>
</reference>
<feature type="region of interest" description="Disordered" evidence="1">
    <location>
        <begin position="588"/>
        <end position="609"/>
    </location>
</feature>
<accession>A0A8L7T404</accession>
<dbReference type="PANTHER" id="PTHR39387">
    <property type="entry name" value="SHAVENOID, ISOFORM B"/>
    <property type="match status" value="1"/>
</dbReference>
<dbReference type="Pfam" id="PF23328">
    <property type="entry name" value="Sha_B_N"/>
    <property type="match status" value="1"/>
</dbReference>
<feature type="region of interest" description="Disordered" evidence="1">
    <location>
        <begin position="395"/>
        <end position="489"/>
    </location>
</feature>
<evidence type="ECO:0000313" key="7">
    <source>
        <dbReference type="WBParaSite" id="Bm3721.1"/>
    </source>
</evidence>
<keyword evidence="2" id="KW-0812">Transmembrane</keyword>
<feature type="chain" id="PRO_5023839990" evidence="3">
    <location>
        <begin position="27"/>
        <end position="702"/>
    </location>
</feature>
<dbReference type="OrthoDB" id="5822275at2759"/>
<dbReference type="WBParaSite" id="Bm3721.1">
    <property type="protein sequence ID" value="Bm3721.1"/>
    <property type="gene ID" value="WBGene00223982"/>
</dbReference>
<keyword evidence="3" id="KW-0732">Signal</keyword>
<feature type="region of interest" description="Disordered" evidence="1">
    <location>
        <begin position="652"/>
        <end position="702"/>
    </location>
</feature>
<reference evidence="7" key="3">
    <citation type="submission" date="2022-04" db="UniProtKB">
        <authorList>
            <consortium name="WormBaseParasite"/>
        </authorList>
    </citation>
    <scope>IDENTIFICATION</scope>
</reference>
<evidence type="ECO:0000256" key="3">
    <source>
        <dbReference type="SAM" id="SignalP"/>
    </source>
</evidence>
<name>A0A4E9EP91_BRUMA</name>
<dbReference type="RefSeq" id="XP_001897283.2">
    <property type="nucleotide sequence ID" value="XM_001897248.2"/>
</dbReference>
<protein>
    <submittedName>
        <fullName evidence="7">Bm3721</fullName>
    </submittedName>
</protein>
<dbReference type="KEGG" id="bmy:BM_BM3721"/>
<feature type="transmembrane region" description="Helical" evidence="2">
    <location>
        <begin position="256"/>
        <end position="279"/>
    </location>
</feature>
<organism evidence="5">
    <name type="scientific">Brugia malayi</name>
    <name type="common">Filarial nematode worm</name>
    <dbReference type="NCBI Taxonomy" id="6279"/>
    <lineage>
        <taxon>Eukaryota</taxon>
        <taxon>Metazoa</taxon>
        <taxon>Ecdysozoa</taxon>
        <taxon>Nematoda</taxon>
        <taxon>Chromadorea</taxon>
        <taxon>Rhabditida</taxon>
        <taxon>Spirurina</taxon>
        <taxon>Spiruromorpha</taxon>
        <taxon>Filarioidea</taxon>
        <taxon>Onchocercidae</taxon>
        <taxon>Brugia</taxon>
    </lineage>
</organism>
<dbReference type="InterPro" id="IPR057507">
    <property type="entry name" value="Sha_B-like_N"/>
</dbReference>
<dbReference type="PANTHER" id="PTHR39387:SF1">
    <property type="entry name" value="SHAVENOID, ISOFORM B"/>
    <property type="match status" value="1"/>
</dbReference>
<sequence length="702" mass="79588">MIIVISLFLDLLIVNILNRKYLGTYAYPSYPLGHPENDWISVHRHLNAPDIIHFTKCSSPITTCSTILDSSIVPDQEPGLVTKQQCSCQCKADAAVFLPSTRSCINKLDECRQQIPFQSINDNSKRWLPTFSIPATNSIFAPSHIILWNEVIKRRKDIAEDELKCFVRDTFVQTDDLWILHNDSKLFKLENYNYTNYLIWIGSETDAKRMEGSIIQLKIFCNNAISELYCIAFRIAGIHVNANLTHRFNDMQWNRVELIICVLLTTLLGITLFGGIALWKVCWKKEKSKLVSTMQMQFLYHMKQQQVYMQEQIASIKASIERHPTFENETDQCPTNVGIQKRKLYFSADFFEPELMANPPVLAVQFVYELRKMIDIAKDRIRMKRHVPTLTTISEDSESDEYLEIPRPPSRMNERIDELSPKSLNSVDSGCDSMSDEDVQNQKVLTQDQEQESEQIRKTDKDGKWNENESERKRKENENMQPNSCHQKVRQCTIIPNKVNNLMPRPVTKVVQISRIPTTTSPSRVTLVTTTQRLNPKPFLSTDLSKAIYDRQNGANALMENAISSTASKLPNLVSIKREPPNLKRILNNVPPPLPETTPPSTPPSCRNRLYSGRRKAYAVFPNSDLMLKKSLPRRSKRQQRFGTATAVAVQTTLSLSPPPPVPSSTSTSVLQSSPQSSSSSLSSSSSSSSTSSSLSCVSSTT</sequence>
<dbReference type="AlphaFoldDB" id="A0A4E9EP91"/>